<reference evidence="2" key="2">
    <citation type="submission" date="2021-05" db="EMBL/GenBank/DDBJ databases">
        <title>Protein family content uncovers lineage relationships and bacterial pathway maintenance mechanisms in DPANN archaea.</title>
        <authorList>
            <person name="Castelle C.J."/>
            <person name="Meheust R."/>
            <person name="Jaffe A.L."/>
            <person name="Seitz K."/>
            <person name="Gong X."/>
            <person name="Baker B.J."/>
            <person name="Banfield J.F."/>
        </authorList>
    </citation>
    <scope>NUCLEOTIDE SEQUENCE</scope>
    <source>
        <strain evidence="2">RIFCSPLOWO2_01_FULL_AR10_48_17</strain>
    </source>
</reference>
<dbReference type="EMBL" id="JAGVWC010000004">
    <property type="protein sequence ID" value="MBS3061006.1"/>
    <property type="molecule type" value="Genomic_DNA"/>
</dbReference>
<proteinExistence type="predicted"/>
<evidence type="ECO:0000256" key="1">
    <source>
        <dbReference type="SAM" id="MobiDB-lite"/>
    </source>
</evidence>
<evidence type="ECO:0000313" key="3">
    <source>
        <dbReference type="Proteomes" id="UP000675968"/>
    </source>
</evidence>
<feature type="region of interest" description="Disordered" evidence="1">
    <location>
        <begin position="50"/>
        <end position="100"/>
    </location>
</feature>
<evidence type="ECO:0000313" key="2">
    <source>
        <dbReference type="EMBL" id="MBS3061006.1"/>
    </source>
</evidence>
<comment type="caution">
    <text evidence="2">The sequence shown here is derived from an EMBL/GenBank/DDBJ whole genome shotgun (WGS) entry which is preliminary data.</text>
</comment>
<organism evidence="2 3">
    <name type="scientific">Candidatus Iainarchaeum sp</name>
    <dbReference type="NCBI Taxonomy" id="3101447"/>
    <lineage>
        <taxon>Archaea</taxon>
        <taxon>Candidatus Iainarchaeota</taxon>
        <taxon>Candidatus Iainarchaeia</taxon>
        <taxon>Candidatus Iainarchaeales</taxon>
        <taxon>Candidatus Iainarchaeaceae</taxon>
        <taxon>Candidatus Iainarchaeum</taxon>
    </lineage>
</organism>
<accession>A0A8T4LDP0</accession>
<reference evidence="2" key="1">
    <citation type="submission" date="2021-03" db="EMBL/GenBank/DDBJ databases">
        <authorList>
            <person name="Jaffe A."/>
        </authorList>
    </citation>
    <scope>NUCLEOTIDE SEQUENCE</scope>
    <source>
        <strain evidence="2">RIFCSPLOWO2_01_FULL_AR10_48_17</strain>
    </source>
</reference>
<gene>
    <name evidence="2" type="ORF">J4215_00310</name>
</gene>
<dbReference type="AlphaFoldDB" id="A0A8T4LDP0"/>
<protein>
    <submittedName>
        <fullName evidence="2">Uncharacterized protein</fullName>
    </submittedName>
</protein>
<sequence>MPIRTQQRKTKAAKAGAKPGLFEMMHRQTLGVMPLLTEGVAAYRKHQAHQSAVIGKKPRKKTGSRGVGTVRLPVKGHPLHRVSPAARPPAEPKTPAKKRK</sequence>
<dbReference type="Proteomes" id="UP000675968">
    <property type="component" value="Unassembled WGS sequence"/>
</dbReference>
<name>A0A8T4LDP0_9ARCH</name>